<dbReference type="Gene3D" id="3.40.50.2000">
    <property type="entry name" value="Glycogen Phosphorylase B"/>
    <property type="match status" value="2"/>
</dbReference>
<dbReference type="AlphaFoldDB" id="A0A8J3J0D7"/>
<protein>
    <submittedName>
        <fullName evidence="5">GDP-mannose-dependent alpha-(1-2)-phosphatidylinositol mannosyltransferase</fullName>
    </submittedName>
</protein>
<dbReference type="EMBL" id="BOMB01000001">
    <property type="protein sequence ID" value="GID09632.1"/>
    <property type="molecule type" value="Genomic_DNA"/>
</dbReference>
<dbReference type="Proteomes" id="UP000612808">
    <property type="component" value="Unassembled WGS sequence"/>
</dbReference>
<comment type="caution">
    <text evidence="5">The sequence shown here is derived from an EMBL/GenBank/DDBJ whole genome shotgun (WGS) entry which is preliminary data.</text>
</comment>
<sequence>MSRMRIGIVCPFSFDVPGGVQGHVRDLAETLIGLGHEVSVLAPADDETTLPPYAVSAGRAVPLPYNGSVARVSFGPISAARVRRWLSAGRFDVLHVHEPMSPSLSLLACLAARGPVVATFHFHFATGGRSKALMAAQGVLQLVLEKITARIAVSALARRAQVEHLGGGAVEIPNGVLAARYRAATALPGWDHTGDTVGFLGRFTEPRKGFDILAEALALLVPERPGLRLLVAGPGDEAELAERLPAELRGHVTFLGKVSEEDKARMLSSVDVYCAPNTGGESFGMILTEAMAAGTPVLASDLDAFRRVLDNGRAGALFRTGDAASLAAELSALLDDPDRRAALRAHADDVVAAYDWPVVAGRVLEVYTSAIEATSSQPTVRADDPAFDERLPAALAEASPDGTPHEAQDDTPGLRRARDLFRRATSRQR</sequence>
<name>A0A8J3J0D7_9ACTN</name>
<dbReference type="PANTHER" id="PTHR45947">
    <property type="entry name" value="SULFOQUINOVOSYL TRANSFERASE SQD2"/>
    <property type="match status" value="1"/>
</dbReference>
<feature type="compositionally biased region" description="Basic and acidic residues" evidence="3">
    <location>
        <begin position="403"/>
        <end position="422"/>
    </location>
</feature>
<proteinExistence type="predicted"/>
<accession>A0A8J3J0D7</accession>
<evidence type="ECO:0000256" key="3">
    <source>
        <dbReference type="SAM" id="MobiDB-lite"/>
    </source>
</evidence>
<gene>
    <name evidence="5" type="ORF">Aru02nite_05210</name>
</gene>
<dbReference type="InterPro" id="IPR028098">
    <property type="entry name" value="Glyco_trans_4-like_N"/>
</dbReference>
<feature type="region of interest" description="Disordered" evidence="3">
    <location>
        <begin position="392"/>
        <end position="429"/>
    </location>
</feature>
<dbReference type="CDD" id="cd03801">
    <property type="entry name" value="GT4_PimA-like"/>
    <property type="match status" value="1"/>
</dbReference>
<organism evidence="5 6">
    <name type="scientific">Actinocatenispora rupis</name>
    <dbReference type="NCBI Taxonomy" id="519421"/>
    <lineage>
        <taxon>Bacteria</taxon>
        <taxon>Bacillati</taxon>
        <taxon>Actinomycetota</taxon>
        <taxon>Actinomycetes</taxon>
        <taxon>Micromonosporales</taxon>
        <taxon>Micromonosporaceae</taxon>
        <taxon>Actinocatenispora</taxon>
    </lineage>
</organism>
<reference evidence="5" key="1">
    <citation type="submission" date="2021-01" db="EMBL/GenBank/DDBJ databases">
        <title>Whole genome shotgun sequence of Actinocatenispora rupis NBRC 107355.</title>
        <authorList>
            <person name="Komaki H."/>
            <person name="Tamura T."/>
        </authorList>
    </citation>
    <scope>NUCLEOTIDE SEQUENCE</scope>
    <source>
        <strain evidence="5">NBRC 107355</strain>
    </source>
</reference>
<evidence type="ECO:0000313" key="6">
    <source>
        <dbReference type="Proteomes" id="UP000612808"/>
    </source>
</evidence>
<evidence type="ECO:0000313" key="5">
    <source>
        <dbReference type="EMBL" id="GID09632.1"/>
    </source>
</evidence>
<keyword evidence="1 5" id="KW-0328">Glycosyltransferase</keyword>
<dbReference type="GO" id="GO:0016757">
    <property type="term" value="F:glycosyltransferase activity"/>
    <property type="evidence" value="ECO:0007669"/>
    <property type="project" value="UniProtKB-KW"/>
</dbReference>
<dbReference type="Pfam" id="PF13439">
    <property type="entry name" value="Glyco_transf_4"/>
    <property type="match status" value="1"/>
</dbReference>
<dbReference type="InterPro" id="IPR050194">
    <property type="entry name" value="Glycosyltransferase_grp1"/>
</dbReference>
<feature type="domain" description="Glycosyltransferase subfamily 4-like N-terminal" evidence="4">
    <location>
        <begin position="17"/>
        <end position="176"/>
    </location>
</feature>
<dbReference type="Pfam" id="PF13692">
    <property type="entry name" value="Glyco_trans_1_4"/>
    <property type="match status" value="1"/>
</dbReference>
<keyword evidence="6" id="KW-1185">Reference proteome</keyword>
<evidence type="ECO:0000256" key="1">
    <source>
        <dbReference type="ARBA" id="ARBA00022676"/>
    </source>
</evidence>
<evidence type="ECO:0000256" key="2">
    <source>
        <dbReference type="ARBA" id="ARBA00022679"/>
    </source>
</evidence>
<dbReference type="GO" id="GO:1901137">
    <property type="term" value="P:carbohydrate derivative biosynthetic process"/>
    <property type="evidence" value="ECO:0007669"/>
    <property type="project" value="UniProtKB-ARBA"/>
</dbReference>
<keyword evidence="2" id="KW-0808">Transferase</keyword>
<dbReference type="SUPFAM" id="SSF53756">
    <property type="entry name" value="UDP-Glycosyltransferase/glycogen phosphorylase"/>
    <property type="match status" value="1"/>
</dbReference>
<evidence type="ECO:0000259" key="4">
    <source>
        <dbReference type="Pfam" id="PF13439"/>
    </source>
</evidence>
<dbReference type="PANTHER" id="PTHR45947:SF3">
    <property type="entry name" value="SULFOQUINOVOSYL TRANSFERASE SQD2"/>
    <property type="match status" value="1"/>
</dbReference>